<accession>A0A1R3SUW9</accession>
<protein>
    <submittedName>
        <fullName evidence="3">Putative phosphoenolpyruvate synthase/pyruvate phosphate dikinase</fullName>
    </submittedName>
</protein>
<dbReference type="PANTHER" id="PTHR43615:SF1">
    <property type="entry name" value="PPDK_N DOMAIN-CONTAINING PROTEIN"/>
    <property type="match status" value="1"/>
</dbReference>
<dbReference type="RefSeq" id="WP_076928663.1">
    <property type="nucleotide sequence ID" value="NZ_LT605205.1"/>
</dbReference>
<dbReference type="GO" id="GO:0005524">
    <property type="term" value="F:ATP binding"/>
    <property type="evidence" value="ECO:0007669"/>
    <property type="project" value="InterPro"/>
</dbReference>
<dbReference type="InterPro" id="IPR001789">
    <property type="entry name" value="Sig_transdc_resp-reg_receiver"/>
</dbReference>
<dbReference type="InterPro" id="IPR051549">
    <property type="entry name" value="PEP_Utilizing_Enz"/>
</dbReference>
<keyword evidence="3" id="KW-0808">Transferase</keyword>
<proteinExistence type="predicted"/>
<evidence type="ECO:0000256" key="1">
    <source>
        <dbReference type="PROSITE-ProRule" id="PRU00169"/>
    </source>
</evidence>
<dbReference type="Gene3D" id="3.40.50.2300">
    <property type="match status" value="1"/>
</dbReference>
<reference evidence="3 4" key="1">
    <citation type="submission" date="2016-08" db="EMBL/GenBank/DDBJ databases">
        <authorList>
            <person name="Seilhamer J.J."/>
        </authorList>
    </citation>
    <scope>NUCLEOTIDE SEQUENCE [LARGE SCALE GENOMIC DNA]</scope>
    <source>
        <strain evidence="3">M3/6</strain>
    </source>
</reference>
<dbReference type="InterPro" id="IPR002192">
    <property type="entry name" value="PPDK_AMP/ATP-bd"/>
</dbReference>
<dbReference type="PROSITE" id="PS50110">
    <property type="entry name" value="RESPONSE_REGULATORY"/>
    <property type="match status" value="1"/>
</dbReference>
<evidence type="ECO:0000313" key="4">
    <source>
        <dbReference type="Proteomes" id="UP000187464"/>
    </source>
</evidence>
<evidence type="ECO:0000313" key="3">
    <source>
        <dbReference type="EMBL" id="SCD19361.1"/>
    </source>
</evidence>
<comment type="caution">
    <text evidence="1">Lacks conserved residue(s) required for the propagation of feature annotation.</text>
</comment>
<dbReference type="GO" id="GO:0000160">
    <property type="term" value="P:phosphorelay signal transduction system"/>
    <property type="evidence" value="ECO:0007669"/>
    <property type="project" value="InterPro"/>
</dbReference>
<dbReference type="Gene3D" id="3.30.1490.20">
    <property type="entry name" value="ATP-grasp fold, A domain"/>
    <property type="match status" value="1"/>
</dbReference>
<dbReference type="CDD" id="cd00156">
    <property type="entry name" value="REC"/>
    <property type="match status" value="1"/>
</dbReference>
<dbReference type="Pfam" id="PF01326">
    <property type="entry name" value="PPDK_N"/>
    <property type="match status" value="1"/>
</dbReference>
<name>A0A1R3SUW9_9BACT</name>
<dbReference type="InterPro" id="IPR013815">
    <property type="entry name" value="ATP_grasp_subdomain_1"/>
</dbReference>
<dbReference type="PANTHER" id="PTHR43615">
    <property type="entry name" value="PHOSPHOENOLPYRUVATE SYNTHASE-RELATED"/>
    <property type="match status" value="1"/>
</dbReference>
<dbReference type="Proteomes" id="UP000187464">
    <property type="component" value="Chromosome I"/>
</dbReference>
<keyword evidence="3" id="KW-0418">Kinase</keyword>
<dbReference type="EMBL" id="LT605205">
    <property type="protein sequence ID" value="SCD19361.1"/>
    <property type="molecule type" value="Genomic_DNA"/>
</dbReference>
<sequence length="994" mass="113867">MKLKTPGSVIKAHDINRFRFRDTPFVKLMNKRIFNILMVASRYDMFILEDDGRVDEQIFNEYTSLNLRYPPRFTQVGSSKEALAELKQNRYELIICMPNMDNSDTFDLAKQIKARYPDIPVVLLTPFSKAVTQSLRKSDLSGIDYVFSWLGDTDLLLAIIKIIEDRMNVEHDVKTVGVQTVMLVEDSVRFYSTALPLLYKFVLSESKEFSKEALNDHLRMLRMRGRPKILLARNYEEAITYYKKYGDNMLGVISDMSFNIEGEKDKLAGKRLGEWIRKKDRYIPIIYASSESENRKYAADVDAVFIDKNSKTFPQDLRKAIKENLGFGDFIITDPITKQEIFRIKNLKELQMNIRNIPDDALYYHLSRNHFSRFFYSRAMFPVAEMLKKIDVSEYANMHDARELIYATIVQYRRMKNTGVVAVFEKDRFDQYSNFARIGEGSLGGKGRGLAFIGYMVKTHLELNNNHNFPVTTPKTVVLCTDIFDEFMEANNLYPMALADLEDEMILKHFLAAKLPKRLVSDFLVFFDAIETPIAIRSSSLLEDSQYQPFAGIYSTYMIPYVNDKYEMVRLLSNAIKAVYASVFYKDSKAYMSATQNLIDQEKMAIVLQEVVGSQYGNLFYPAISGVARSLNYYPIGNEKPEDGIVSMAFGLGKYIMDGLMGLRFSPLHASNILQLSSLDLALSDTQTRFYALDLNSEIKDFMIDDGFNLLKLRLKEAEKEGPLRYVASTYDPQDQIIRDGYYEGGRKIISFANILQHEMFPLSEILDKLLKAGQKEMGRPVEIEFAVDIEDNQFASFYVLQIRPIVDNKEVVHENLEEVEIANTILFSKNALGNGISNDVYDVVYVKTAAFNASRNPLIAREIESLNSRFAAEGTNYVLVGPGRWGSSDPWLGIPVKWPHISQARVIVESGMENYRIEPSQGTHFFQNLTSFGVGYFTVNPFAENDGFFDEEFLNSQSSVYETEFIRQVHFDQPVVIKINGKKRAGVVMKPGK</sequence>
<dbReference type="STRING" id="1642647.PSM36_0531"/>
<dbReference type="SUPFAM" id="SSF56059">
    <property type="entry name" value="Glutathione synthetase ATP-binding domain-like"/>
    <property type="match status" value="1"/>
</dbReference>
<dbReference type="AlphaFoldDB" id="A0A1R3SUW9"/>
<dbReference type="SUPFAM" id="SSF52172">
    <property type="entry name" value="CheY-like"/>
    <property type="match status" value="1"/>
</dbReference>
<keyword evidence="4" id="KW-1185">Reference proteome</keyword>
<dbReference type="InterPro" id="IPR011006">
    <property type="entry name" value="CheY-like_superfamily"/>
</dbReference>
<dbReference type="GO" id="GO:0016301">
    <property type="term" value="F:kinase activity"/>
    <property type="evidence" value="ECO:0007669"/>
    <property type="project" value="UniProtKB-KW"/>
</dbReference>
<feature type="domain" description="Response regulatory" evidence="2">
    <location>
        <begin position="44"/>
        <end position="164"/>
    </location>
</feature>
<organism evidence="3 4">
    <name type="scientific">Proteiniphilum saccharofermentans</name>
    <dbReference type="NCBI Taxonomy" id="1642647"/>
    <lineage>
        <taxon>Bacteria</taxon>
        <taxon>Pseudomonadati</taxon>
        <taxon>Bacteroidota</taxon>
        <taxon>Bacteroidia</taxon>
        <taxon>Bacteroidales</taxon>
        <taxon>Dysgonomonadaceae</taxon>
        <taxon>Proteiniphilum</taxon>
    </lineage>
</organism>
<dbReference type="KEGG" id="psac:PSM36_0531"/>
<evidence type="ECO:0000259" key="2">
    <source>
        <dbReference type="PROSITE" id="PS50110"/>
    </source>
</evidence>
<keyword evidence="3" id="KW-0670">Pyruvate</keyword>
<gene>
    <name evidence="3" type="ORF">PSM36_0531</name>
</gene>